<reference evidence="2 3" key="1">
    <citation type="submission" date="2015-07" db="EMBL/GenBank/DDBJ databases">
        <title>Whole genome sequence of Herpetosiphon geysericola DSM 7119.</title>
        <authorList>
            <person name="Hemp J."/>
            <person name="Ward L.M."/>
            <person name="Pace L.A."/>
            <person name="Fischer W.W."/>
        </authorList>
    </citation>
    <scope>NUCLEOTIDE SEQUENCE [LARGE SCALE GENOMIC DNA]</scope>
    <source>
        <strain evidence="2 3">DSM 7119</strain>
    </source>
</reference>
<feature type="transmembrane region" description="Helical" evidence="1">
    <location>
        <begin position="162"/>
        <end position="182"/>
    </location>
</feature>
<evidence type="ECO:0000256" key="1">
    <source>
        <dbReference type="SAM" id="Phobius"/>
    </source>
</evidence>
<organism evidence="2 3">
    <name type="scientific">Herpetosiphon geysericola</name>
    <dbReference type="NCBI Taxonomy" id="70996"/>
    <lineage>
        <taxon>Bacteria</taxon>
        <taxon>Bacillati</taxon>
        <taxon>Chloroflexota</taxon>
        <taxon>Chloroflexia</taxon>
        <taxon>Herpetosiphonales</taxon>
        <taxon>Herpetosiphonaceae</taxon>
        <taxon>Herpetosiphon</taxon>
    </lineage>
</organism>
<keyword evidence="1" id="KW-0812">Transmembrane</keyword>
<feature type="transmembrane region" description="Helical" evidence="1">
    <location>
        <begin position="194"/>
        <end position="221"/>
    </location>
</feature>
<protein>
    <submittedName>
        <fullName evidence="2">Uncharacterized protein</fullName>
    </submittedName>
</protein>
<gene>
    <name evidence="2" type="ORF">SE18_18775</name>
</gene>
<feature type="transmembrane region" description="Helical" evidence="1">
    <location>
        <begin position="301"/>
        <end position="324"/>
    </location>
</feature>
<dbReference type="RefSeq" id="WP_054535999.1">
    <property type="nucleotide sequence ID" value="NZ_LGKP01000026.1"/>
</dbReference>
<proteinExistence type="predicted"/>
<keyword evidence="1" id="KW-0472">Membrane</keyword>
<sequence length="649" mass="74109">MSKWLNRAVLLKFAPIFLVMLGYTARLLIMPVTGHNDVLFMPWHAHFVAQGHFNVYEHLLNTYGDSVINIPVWAPYPYGFYAYTGLWTKIYDLLGLIDISNWSSSWALAHPMRAVFLFKLIYLPFDILIGWALKRYIGMSALIMWALSPTALYMLSMGQNDVYATASMVLGTALVGQALAANEQKLQWRRAWQAMLVLGIGASFKLIPLFLVVPLILLLNLSWTRQTILFMIGILPFVLLSLPFLSSKAYITGVLFNPEGTRIFNEGSLFSEPVSFFLFSYSVLLIFLLNYRRTWVSDSAWWVTAAVMAMFFLWIHIPTYWLYWFIPFAIVIALRFGYRAISIWFLAEFLFVIQIFSKSRDINIGLSRYLVNELTFMHPVHALSLRSPLIAQMFTRFEGFIQSFQLALFGFVLGLAVYCLYRVRQAQPLAQAHSGLLRLLPIPLVVNIGVIIAAMLLTRGMVIPAPAFAEAHLSVQLNQNTPTVAQRFTGSETALTGFAVLFREPSNNYPSINGCVTTIQETRCAPLTAPKGEVWEYVGYNVIYPPMATYNQPYTLSLQLRELNRKLDLGYRSNQEQFSYGDETIAGILPFMPMHELSLSKAMSQLTQHIRNDWLFIPIWLVVYAIVMLFWWRMLRSEVAQPTPITAEI</sequence>
<keyword evidence="1" id="KW-1133">Transmembrane helix</keyword>
<comment type="caution">
    <text evidence="2">The sequence shown here is derived from an EMBL/GenBank/DDBJ whole genome shotgun (WGS) entry which is preliminary data.</text>
</comment>
<dbReference type="Proteomes" id="UP000050277">
    <property type="component" value="Unassembled WGS sequence"/>
</dbReference>
<name>A0A0P6XYJ1_9CHLR</name>
<dbReference type="EMBL" id="LGKP01000026">
    <property type="protein sequence ID" value="KPL84923.1"/>
    <property type="molecule type" value="Genomic_DNA"/>
</dbReference>
<dbReference type="OrthoDB" id="9811222at2"/>
<feature type="transmembrane region" description="Helical" evidence="1">
    <location>
        <begin position="336"/>
        <end position="356"/>
    </location>
</feature>
<feature type="transmembrane region" description="Helical" evidence="1">
    <location>
        <begin position="136"/>
        <end position="156"/>
    </location>
</feature>
<feature type="transmembrane region" description="Helical" evidence="1">
    <location>
        <begin position="111"/>
        <end position="129"/>
    </location>
</feature>
<accession>A0A0P6XYJ1</accession>
<evidence type="ECO:0000313" key="2">
    <source>
        <dbReference type="EMBL" id="KPL84923.1"/>
    </source>
</evidence>
<dbReference type="STRING" id="70996.SE18_18775"/>
<feature type="transmembrane region" description="Helical" evidence="1">
    <location>
        <begin position="435"/>
        <end position="457"/>
    </location>
</feature>
<feature type="transmembrane region" description="Helical" evidence="1">
    <location>
        <begin position="227"/>
        <end position="246"/>
    </location>
</feature>
<feature type="transmembrane region" description="Helical" evidence="1">
    <location>
        <begin position="267"/>
        <end position="289"/>
    </location>
</feature>
<keyword evidence="3" id="KW-1185">Reference proteome</keyword>
<dbReference type="AlphaFoldDB" id="A0A0P6XYJ1"/>
<feature type="transmembrane region" description="Helical" evidence="1">
    <location>
        <begin position="9"/>
        <end position="29"/>
    </location>
</feature>
<evidence type="ECO:0000313" key="3">
    <source>
        <dbReference type="Proteomes" id="UP000050277"/>
    </source>
</evidence>
<feature type="transmembrane region" description="Helical" evidence="1">
    <location>
        <begin position="406"/>
        <end position="423"/>
    </location>
</feature>
<feature type="transmembrane region" description="Helical" evidence="1">
    <location>
        <begin position="614"/>
        <end position="632"/>
    </location>
</feature>